<feature type="compositionally biased region" description="Basic residues" evidence="2">
    <location>
        <begin position="1354"/>
        <end position="1367"/>
    </location>
</feature>
<dbReference type="Pfam" id="PF13639">
    <property type="entry name" value="zf-RING_2"/>
    <property type="match status" value="1"/>
</dbReference>
<feature type="compositionally biased region" description="Pro residues" evidence="2">
    <location>
        <begin position="267"/>
        <end position="276"/>
    </location>
</feature>
<feature type="compositionally biased region" description="Acidic residues" evidence="2">
    <location>
        <begin position="466"/>
        <end position="480"/>
    </location>
</feature>
<feature type="compositionally biased region" description="Polar residues" evidence="2">
    <location>
        <begin position="543"/>
        <end position="555"/>
    </location>
</feature>
<feature type="compositionally biased region" description="Polar residues" evidence="2">
    <location>
        <begin position="702"/>
        <end position="713"/>
    </location>
</feature>
<evidence type="ECO:0000313" key="5">
    <source>
        <dbReference type="Proteomes" id="UP000541558"/>
    </source>
</evidence>
<dbReference type="GO" id="GO:0008270">
    <property type="term" value="F:zinc ion binding"/>
    <property type="evidence" value="ECO:0007669"/>
    <property type="project" value="UniProtKB-KW"/>
</dbReference>
<dbReference type="SUPFAM" id="SSF57850">
    <property type="entry name" value="RING/U-box"/>
    <property type="match status" value="1"/>
</dbReference>
<feature type="compositionally biased region" description="Polar residues" evidence="2">
    <location>
        <begin position="13"/>
        <end position="25"/>
    </location>
</feature>
<dbReference type="GO" id="GO:0004842">
    <property type="term" value="F:ubiquitin-protein transferase activity"/>
    <property type="evidence" value="ECO:0007669"/>
    <property type="project" value="InterPro"/>
</dbReference>
<feature type="domain" description="RING-type" evidence="3">
    <location>
        <begin position="1534"/>
        <end position="1576"/>
    </location>
</feature>
<feature type="region of interest" description="Disordered" evidence="2">
    <location>
        <begin position="1260"/>
        <end position="1291"/>
    </location>
</feature>
<dbReference type="EMBL" id="JAACJK010000004">
    <property type="protein sequence ID" value="KAF5340306.1"/>
    <property type="molecule type" value="Genomic_DNA"/>
</dbReference>
<comment type="caution">
    <text evidence="4">The sequence shown here is derived from an EMBL/GenBank/DDBJ whole genome shotgun (WGS) entry which is preliminary data.</text>
</comment>
<feature type="compositionally biased region" description="Basic and acidic residues" evidence="2">
    <location>
        <begin position="1188"/>
        <end position="1201"/>
    </location>
</feature>
<feature type="compositionally biased region" description="Polar residues" evidence="2">
    <location>
        <begin position="683"/>
        <end position="695"/>
    </location>
</feature>
<reference evidence="4 5" key="1">
    <citation type="journal article" date="2020" name="ISME J.">
        <title>Uncovering the hidden diversity of litter-decomposition mechanisms in mushroom-forming fungi.</title>
        <authorList>
            <person name="Floudas D."/>
            <person name="Bentzer J."/>
            <person name="Ahren D."/>
            <person name="Johansson T."/>
            <person name="Persson P."/>
            <person name="Tunlid A."/>
        </authorList>
    </citation>
    <scope>NUCLEOTIDE SEQUENCE [LARGE SCALE GENOMIC DNA]</scope>
    <source>
        <strain evidence="4 5">CBS 175.51</strain>
    </source>
</reference>
<feature type="compositionally biased region" description="Low complexity" evidence="2">
    <location>
        <begin position="830"/>
        <end position="839"/>
    </location>
</feature>
<feature type="compositionally biased region" description="Low complexity" evidence="2">
    <location>
        <begin position="1308"/>
        <end position="1321"/>
    </location>
</feature>
<feature type="compositionally biased region" description="Low complexity" evidence="2">
    <location>
        <begin position="576"/>
        <end position="596"/>
    </location>
</feature>
<evidence type="ECO:0000256" key="2">
    <source>
        <dbReference type="SAM" id="MobiDB-lite"/>
    </source>
</evidence>
<name>A0A8H5CFT8_9AGAR</name>
<proteinExistence type="predicted"/>
<accession>A0A8H5CFT8</accession>
<feature type="compositionally biased region" description="Polar residues" evidence="2">
    <location>
        <begin position="742"/>
        <end position="766"/>
    </location>
</feature>
<feature type="region of interest" description="Disordered" evidence="2">
    <location>
        <begin position="827"/>
        <end position="927"/>
    </location>
</feature>
<feature type="region of interest" description="Disordered" evidence="2">
    <location>
        <begin position="1"/>
        <end position="206"/>
    </location>
</feature>
<keyword evidence="5" id="KW-1185">Reference proteome</keyword>
<feature type="compositionally biased region" description="Polar residues" evidence="2">
    <location>
        <begin position="337"/>
        <end position="353"/>
    </location>
</feature>
<feature type="compositionally biased region" description="Polar residues" evidence="2">
    <location>
        <begin position="840"/>
        <end position="849"/>
    </location>
</feature>
<feature type="region of interest" description="Disordered" evidence="2">
    <location>
        <begin position="1103"/>
        <end position="1163"/>
    </location>
</feature>
<dbReference type="GO" id="GO:0016567">
    <property type="term" value="P:protein ubiquitination"/>
    <property type="evidence" value="ECO:0007669"/>
    <property type="project" value="InterPro"/>
</dbReference>
<feature type="compositionally biased region" description="Low complexity" evidence="2">
    <location>
        <begin position="857"/>
        <end position="876"/>
    </location>
</feature>
<dbReference type="InterPro" id="IPR001841">
    <property type="entry name" value="Znf_RING"/>
</dbReference>
<feature type="compositionally biased region" description="Low complexity" evidence="2">
    <location>
        <begin position="1728"/>
        <end position="1740"/>
    </location>
</feature>
<feature type="region of interest" description="Disordered" evidence="2">
    <location>
        <begin position="1581"/>
        <end position="1740"/>
    </location>
</feature>
<feature type="compositionally biased region" description="Low complexity" evidence="2">
    <location>
        <begin position="96"/>
        <end position="137"/>
    </location>
</feature>
<feature type="compositionally biased region" description="Acidic residues" evidence="2">
    <location>
        <begin position="165"/>
        <end position="174"/>
    </location>
</feature>
<dbReference type="PANTHER" id="PTHR46400">
    <property type="entry name" value="RING/U-BOX SUPERFAMILY PROTEIN"/>
    <property type="match status" value="1"/>
</dbReference>
<feature type="region of interest" description="Disordered" evidence="2">
    <location>
        <begin position="221"/>
        <end position="368"/>
    </location>
</feature>
<dbReference type="SMART" id="SM00184">
    <property type="entry name" value="RING"/>
    <property type="match status" value="1"/>
</dbReference>
<dbReference type="OrthoDB" id="8062037at2759"/>
<gene>
    <name evidence="4" type="ORF">D9611_007775</name>
</gene>
<feature type="compositionally biased region" description="Polar residues" evidence="2">
    <location>
        <begin position="786"/>
        <end position="807"/>
    </location>
</feature>
<evidence type="ECO:0000313" key="4">
    <source>
        <dbReference type="EMBL" id="KAF5340306.1"/>
    </source>
</evidence>
<feature type="compositionally biased region" description="Low complexity" evidence="2">
    <location>
        <begin position="1370"/>
        <end position="1384"/>
    </location>
</feature>
<feature type="region of interest" description="Disordered" evidence="2">
    <location>
        <begin position="1350"/>
        <end position="1402"/>
    </location>
</feature>
<dbReference type="InterPro" id="IPR033276">
    <property type="entry name" value="BB"/>
</dbReference>
<dbReference type="GO" id="GO:0046621">
    <property type="term" value="P:negative regulation of organ growth"/>
    <property type="evidence" value="ECO:0007669"/>
    <property type="project" value="InterPro"/>
</dbReference>
<dbReference type="PANTHER" id="PTHR46400:SF5">
    <property type="entry name" value="RING-TYPE DOMAIN-CONTAINING PROTEIN"/>
    <property type="match status" value="1"/>
</dbReference>
<dbReference type="Gene3D" id="3.30.40.10">
    <property type="entry name" value="Zinc/RING finger domain, C3HC4 (zinc finger)"/>
    <property type="match status" value="1"/>
</dbReference>
<feature type="compositionally biased region" description="Polar residues" evidence="2">
    <location>
        <begin position="1122"/>
        <end position="1160"/>
    </location>
</feature>
<organism evidence="4 5">
    <name type="scientific">Ephemerocybe angulata</name>
    <dbReference type="NCBI Taxonomy" id="980116"/>
    <lineage>
        <taxon>Eukaryota</taxon>
        <taxon>Fungi</taxon>
        <taxon>Dikarya</taxon>
        <taxon>Basidiomycota</taxon>
        <taxon>Agaricomycotina</taxon>
        <taxon>Agaricomycetes</taxon>
        <taxon>Agaricomycetidae</taxon>
        <taxon>Agaricales</taxon>
        <taxon>Agaricineae</taxon>
        <taxon>Psathyrellaceae</taxon>
        <taxon>Ephemerocybe</taxon>
    </lineage>
</organism>
<feature type="region of interest" description="Disordered" evidence="2">
    <location>
        <begin position="780"/>
        <end position="813"/>
    </location>
</feature>
<feature type="compositionally biased region" description="Basic and acidic residues" evidence="2">
    <location>
        <begin position="905"/>
        <end position="914"/>
    </location>
</feature>
<feature type="compositionally biased region" description="Low complexity" evidence="2">
    <location>
        <begin position="317"/>
        <end position="328"/>
    </location>
</feature>
<feature type="region of interest" description="Disordered" evidence="2">
    <location>
        <begin position="1181"/>
        <end position="1231"/>
    </location>
</feature>
<feature type="region of interest" description="Disordered" evidence="2">
    <location>
        <begin position="942"/>
        <end position="962"/>
    </location>
</feature>
<protein>
    <recommendedName>
        <fullName evidence="3">RING-type domain-containing protein</fullName>
    </recommendedName>
</protein>
<evidence type="ECO:0000256" key="1">
    <source>
        <dbReference type="PROSITE-ProRule" id="PRU00175"/>
    </source>
</evidence>
<feature type="region of interest" description="Disordered" evidence="2">
    <location>
        <begin position="1304"/>
        <end position="1338"/>
    </location>
</feature>
<feature type="compositionally biased region" description="Low complexity" evidence="2">
    <location>
        <begin position="496"/>
        <end position="509"/>
    </location>
</feature>
<feature type="compositionally biased region" description="Low complexity" evidence="2">
    <location>
        <begin position="660"/>
        <end position="676"/>
    </location>
</feature>
<feature type="region of interest" description="Disordered" evidence="2">
    <location>
        <begin position="732"/>
        <end position="767"/>
    </location>
</feature>
<sequence length="1740" mass="188036">MSLPPGTGYPPQLQLSIPPSTTSFKRSFEQFGFDLDDSPVQSSGGSDPSHQSSSEHGEHGPHAFHERRGYGGSSLAGSSTTGSIRRENDRNKRARSTSSGMTRSGASGSGTSNSSSIRPTRISLSSPSSSSGSSAPLGRRESTLAAPESPRSPLEVPPRLPTPDIDVDMPDLDGDAGLTLGSEMPTTLDAAPPPVPVETPTSPTLNFPEAYRRSLQRFHAEASPTHPPVLPPLRLVEEPSDEPPRIHIAPEQDEDVAPAVIPFYSHPDPPTLPPIPSADLFPEDRITTSEPVQSLSDHVPPSPSLHELRQWIDEAASPSGDSDSSISGLARSDVADSGTSHVVVSTSNENSQLGWPPEEGITGANLPASVQEFTEDDGRRRRRPHLPLRNSGLGDVVWDDLFSVSAESNERRNSPTLPSLSSASSILGVGGSLLTSSPTTRSATTSRTPSLASLFHRRRANVLWEDDDDEGMDGDRDDEIMGIPESRASSSFPVMSTATRSVESSSSPRPNDPPPSSALRRLELDLDTDGSPVESEFGDVGRSTYSTNHAPSLRSTLRRHLEMGGHSSGEESEANQSSRPQPSSSTFSTMRHSSASTFLPTPPFPRSSDATGNLPSFNRHPNRSTAFRSSSSSLVAETPSESRRRDLARLGLLQSDEESVVPSSSTAPSSNPGSRSRLGPDPRSTSNSFDYNNPWTLLREPSPSSSMGATTGSSVADDRIAAFDSATMMQVDEREPTLPRLQASNPPTINPARLTSQTPSNLSPHSTMADIRNLYDLPNLHPLSTARDQTSRQSNPGPSSTRRTSVPISPGWERELSNYSTLLGRHFEESSSGSSNGNSPTLGFSTSVLSGGRDRAGASSSTRPSSYIPASIPSPSLDLSFTPSDPLRVSEDSPARPSGASGLDRTNRASDRNEVSPVRQSHVPFNPSLSLELQHDWSGFDQWFNDDSEDATPEATGTSAARTVPPTLVQMAQQRQEERQLRNRQRERELAMMRDSSLRETPAQVRMRLQRTAALDPAESPLERQERRAREWADLHEYGGLRETPDEMRARLQRSATLRNNQLRVYEYLHDRAEFSRASASGSGSGVPTDVDMDLEAPINPVLSSHASRPARGTIYGHPSASPATTNAPQTSSHPQPMEESNNNNNPSSTDGSGIASQFTPGPYRNTMRLFEMAAGLNGHQVRPQEAGQRRDLTHPQEPPRRRSPPPIEHLSAWRPSHITTPRSISPDLRDSSIHEEAAPTPMFTRQPRTASLAQYLNSRQPGAGLGRSEGSAPPGAPPPSPQSSSSTIRPTFTINEERLAYLRRRPLLTTQPSSSTPDSSFGTRSAWAPPESSSRAGLTREAAYSQFFDLHPPHPHVHHLHSHHPRPTPTSSSSGPAGASTPADPIPSSSSRRNNFGAEPSRPFSQAIESLREPSSATHLMPGTQGYLSAAEMIRRRRAAIALEDSTGPNGDAVQRMRNRIRFRADGTRRRMNGFTFADFMRDEDFDQSYESLLRLGALVGEAKPRGASSSTVDSLEKAEYKDWATEDSDKRCPICLDDYTPTDPVMKLNHCSHWLHRDCLQQWLQGASTCPVCRKAVQGPAAASGPSRTGPAHIRLRTFIPTRRPHRRADPDSSDTNDDSNGGTGISNLPPRLPPVAVSYAHNHGSSRHSLLPTAVPGVQAHNLNEGSSTESNPNSNNNSAGTPGRRSSLPTVPVSYRFPEFPPSMLRPRRRDGDDDGSGNGGGPSDTTPSSSDSFLY</sequence>
<dbReference type="InterPro" id="IPR013083">
    <property type="entry name" value="Znf_RING/FYVE/PHD"/>
</dbReference>
<evidence type="ECO:0000259" key="3">
    <source>
        <dbReference type="PROSITE" id="PS50089"/>
    </source>
</evidence>
<feature type="compositionally biased region" description="Low complexity" evidence="2">
    <location>
        <begin position="73"/>
        <end position="83"/>
    </location>
</feature>
<dbReference type="PROSITE" id="PS50089">
    <property type="entry name" value="ZF_RING_2"/>
    <property type="match status" value="1"/>
</dbReference>
<dbReference type="Proteomes" id="UP000541558">
    <property type="component" value="Unassembled WGS sequence"/>
</dbReference>
<keyword evidence="1" id="KW-0862">Zinc</keyword>
<feature type="compositionally biased region" description="Basic and acidic residues" evidence="2">
    <location>
        <begin position="53"/>
        <end position="69"/>
    </location>
</feature>
<feature type="compositionally biased region" description="Low complexity" evidence="2">
    <location>
        <begin position="1667"/>
        <end position="1686"/>
    </location>
</feature>
<keyword evidence="1" id="KW-0863">Zinc-finger</keyword>
<feature type="compositionally biased region" description="Low complexity" evidence="2">
    <location>
        <begin position="41"/>
        <end position="52"/>
    </location>
</feature>
<keyword evidence="1" id="KW-0479">Metal-binding</keyword>
<feature type="region of interest" description="Disordered" evidence="2">
    <location>
        <begin position="466"/>
        <end position="713"/>
    </location>
</feature>